<evidence type="ECO:0000313" key="1">
    <source>
        <dbReference type="EMBL" id="KAI9508262.1"/>
    </source>
</evidence>
<keyword evidence="2" id="KW-1185">Reference proteome</keyword>
<protein>
    <submittedName>
        <fullName evidence="1">Uncharacterized protein</fullName>
    </submittedName>
</protein>
<comment type="caution">
    <text evidence="1">The sequence shown here is derived from an EMBL/GenBank/DDBJ whole genome shotgun (WGS) entry which is preliminary data.</text>
</comment>
<accession>A0ACC0UBN0</accession>
<sequence length="308" mass="34548">MYLLELPPELLIRILDIATSIHPVPAHVLVLNKFVYRTTCPILYKHLYFPSVSSMARFPSVIWGSETVGIPSAITVQLAGGEVGRNAFRDLWHLLSRARFLTDVIHSTRLELKDLRLCMHSTSDNDADDQTLRALECVNPQKFVWTGPDPVHHFSIAIVASSVNVLFARVRTWTRLQDLHLSNIAFPRNTEGLFPTLPTLRTLYLGQATLVPVVALACLLCDPQMTSLAIVRLVDCYVDSIWGPRLRRADLERAAIQARCGEISLIGDERGGRHYDMVLDRIRTLVRCEALTERITGGDRADGMGNLE</sequence>
<reference evidence="1" key="1">
    <citation type="submission" date="2021-03" db="EMBL/GenBank/DDBJ databases">
        <title>Evolutionary priming and transition to the ectomycorrhizal habit in an iconic lineage of mushroom-forming fungi: is preadaptation a requirement?</title>
        <authorList>
            <consortium name="DOE Joint Genome Institute"/>
            <person name="Looney B.P."/>
            <person name="Miyauchi S."/>
            <person name="Morin E."/>
            <person name="Drula E."/>
            <person name="Courty P.E."/>
            <person name="Chicoki N."/>
            <person name="Fauchery L."/>
            <person name="Kohler A."/>
            <person name="Kuo A."/>
            <person name="LaButti K."/>
            <person name="Pangilinan J."/>
            <person name="Lipzen A."/>
            <person name="Riley R."/>
            <person name="Andreopoulos W."/>
            <person name="He G."/>
            <person name="Johnson J."/>
            <person name="Barry K.W."/>
            <person name="Grigoriev I.V."/>
            <person name="Nagy L."/>
            <person name="Hibbett D."/>
            <person name="Henrissat B."/>
            <person name="Matheny P.B."/>
            <person name="Labbe J."/>
            <person name="Martin A.F."/>
        </authorList>
    </citation>
    <scope>NUCLEOTIDE SEQUENCE</scope>
    <source>
        <strain evidence="1">BPL698</strain>
    </source>
</reference>
<proteinExistence type="predicted"/>
<organism evidence="1 2">
    <name type="scientific">Russula earlei</name>
    <dbReference type="NCBI Taxonomy" id="71964"/>
    <lineage>
        <taxon>Eukaryota</taxon>
        <taxon>Fungi</taxon>
        <taxon>Dikarya</taxon>
        <taxon>Basidiomycota</taxon>
        <taxon>Agaricomycotina</taxon>
        <taxon>Agaricomycetes</taxon>
        <taxon>Russulales</taxon>
        <taxon>Russulaceae</taxon>
        <taxon>Russula</taxon>
    </lineage>
</organism>
<evidence type="ECO:0000313" key="2">
    <source>
        <dbReference type="Proteomes" id="UP001207468"/>
    </source>
</evidence>
<name>A0ACC0UBN0_9AGAM</name>
<dbReference type="EMBL" id="JAGFNK010000097">
    <property type="protein sequence ID" value="KAI9508262.1"/>
    <property type="molecule type" value="Genomic_DNA"/>
</dbReference>
<dbReference type="Proteomes" id="UP001207468">
    <property type="component" value="Unassembled WGS sequence"/>
</dbReference>
<gene>
    <name evidence="1" type="ORF">F5148DRAFT_980110</name>
</gene>